<sequence>MMVWLIIVLMALVVFFNRYFFLAPSLRLRLSARMHTLLGFSVPAVLSAICGPIVMYSDDRWRGVAENPYLWGALFAVILAFFLRNMLLVVLFSMLIFITLRGMM</sequence>
<dbReference type="KEGG" id="sof:NCTC11214_05470"/>
<feature type="transmembrane region" description="Helical" evidence="1">
    <location>
        <begin position="69"/>
        <end position="98"/>
    </location>
</feature>
<feature type="transmembrane region" description="Helical" evidence="1">
    <location>
        <begin position="37"/>
        <end position="57"/>
    </location>
</feature>
<name>A0A3S4DRH2_SEROD</name>
<accession>A0A3S4DRH2</accession>
<dbReference type="EMBL" id="LR134117">
    <property type="protein sequence ID" value="VDZ65433.1"/>
    <property type="molecule type" value="Genomic_DNA"/>
</dbReference>
<evidence type="ECO:0000256" key="1">
    <source>
        <dbReference type="SAM" id="Phobius"/>
    </source>
</evidence>
<dbReference type="RefSeq" id="WP_004965484.1">
    <property type="nucleotide sequence ID" value="NZ_JAEKCK010000001.1"/>
</dbReference>
<dbReference type="Pfam" id="PF05437">
    <property type="entry name" value="AzlD"/>
    <property type="match status" value="1"/>
</dbReference>
<dbReference type="Proteomes" id="UP000281391">
    <property type="component" value="Chromosome"/>
</dbReference>
<gene>
    <name evidence="2" type="ORF">NCTC11214_05470</name>
</gene>
<keyword evidence="1" id="KW-0472">Membrane</keyword>
<dbReference type="InterPro" id="IPR008407">
    <property type="entry name" value="Brnchd-chn_aa_trnsp_AzlD"/>
</dbReference>
<feature type="transmembrane region" description="Helical" evidence="1">
    <location>
        <begin position="6"/>
        <end position="25"/>
    </location>
</feature>
<reference evidence="2 3" key="1">
    <citation type="submission" date="2018-12" db="EMBL/GenBank/DDBJ databases">
        <authorList>
            <consortium name="Pathogen Informatics"/>
        </authorList>
    </citation>
    <scope>NUCLEOTIDE SEQUENCE [LARGE SCALE GENOMIC DNA]</scope>
    <source>
        <strain evidence="2 3">NCTC11214</strain>
    </source>
</reference>
<keyword evidence="1" id="KW-1133">Transmembrane helix</keyword>
<dbReference type="AlphaFoldDB" id="A0A3S4DRH2"/>
<evidence type="ECO:0000313" key="2">
    <source>
        <dbReference type="EMBL" id="VDZ65433.1"/>
    </source>
</evidence>
<proteinExistence type="predicted"/>
<evidence type="ECO:0000313" key="3">
    <source>
        <dbReference type="Proteomes" id="UP000281391"/>
    </source>
</evidence>
<organism evidence="2 3">
    <name type="scientific">Serratia odorifera</name>
    <dbReference type="NCBI Taxonomy" id="618"/>
    <lineage>
        <taxon>Bacteria</taxon>
        <taxon>Pseudomonadati</taxon>
        <taxon>Pseudomonadota</taxon>
        <taxon>Gammaproteobacteria</taxon>
        <taxon>Enterobacterales</taxon>
        <taxon>Yersiniaceae</taxon>
        <taxon>Serratia</taxon>
    </lineage>
</organism>
<protein>
    <submittedName>
        <fullName evidence="2">Predicted membrane protein</fullName>
    </submittedName>
</protein>
<keyword evidence="1" id="KW-0812">Transmembrane</keyword>